<dbReference type="Proteomes" id="UP000321577">
    <property type="component" value="Unassembled WGS sequence"/>
</dbReference>
<comment type="caution">
    <text evidence="2">The sequence shown here is derived from an EMBL/GenBank/DDBJ whole genome shotgun (WGS) entry which is preliminary data.</text>
</comment>
<dbReference type="RefSeq" id="WP_170266819.1">
    <property type="nucleotide sequence ID" value="NZ_BKAG01000022.1"/>
</dbReference>
<dbReference type="PIRSF" id="PIRSF029477">
    <property type="entry name" value="UCP029477"/>
    <property type="match status" value="1"/>
</dbReference>
<reference evidence="2 3" key="1">
    <citation type="submission" date="2019-07" db="EMBL/GenBank/DDBJ databases">
        <title>Whole genome shotgun sequence of Brevifollis gellanilyticus NBRC 108608.</title>
        <authorList>
            <person name="Hosoyama A."/>
            <person name="Uohara A."/>
            <person name="Ohji S."/>
            <person name="Ichikawa N."/>
        </authorList>
    </citation>
    <scope>NUCLEOTIDE SEQUENCE [LARGE SCALE GENOMIC DNA]</scope>
    <source>
        <strain evidence="2 3">NBRC 108608</strain>
    </source>
</reference>
<feature type="domain" description="DUF2383" evidence="1">
    <location>
        <begin position="5"/>
        <end position="114"/>
    </location>
</feature>
<evidence type="ECO:0000313" key="3">
    <source>
        <dbReference type="Proteomes" id="UP000321577"/>
    </source>
</evidence>
<dbReference type="Gene3D" id="1.20.1260.10">
    <property type="match status" value="1"/>
</dbReference>
<evidence type="ECO:0000313" key="2">
    <source>
        <dbReference type="EMBL" id="GEP43908.1"/>
    </source>
</evidence>
<protein>
    <submittedName>
        <fullName evidence="2">Chemotaxis protein</fullName>
    </submittedName>
</protein>
<dbReference type="NCBIfam" id="TIGR02284">
    <property type="entry name" value="PA2169 family four-helix-bundle protein"/>
    <property type="match status" value="1"/>
</dbReference>
<keyword evidence="3" id="KW-1185">Reference proteome</keyword>
<evidence type="ECO:0000259" key="1">
    <source>
        <dbReference type="Pfam" id="PF09537"/>
    </source>
</evidence>
<dbReference type="InterPro" id="IPR012347">
    <property type="entry name" value="Ferritin-like"/>
</dbReference>
<accession>A0A512MB10</accession>
<dbReference type="InterPro" id="IPR011971">
    <property type="entry name" value="CHP02284"/>
</dbReference>
<dbReference type="InterPro" id="IPR016920">
    <property type="entry name" value="UCP029477"/>
</dbReference>
<gene>
    <name evidence="2" type="ORF">BGE01nite_31990</name>
</gene>
<sequence length="150" mass="16103">MATPLSTLNKLIEILKDGQNGFQAAAADVDNSELKTLFSQYSLQRSTFAGELQALAQSLGESDPPNSGSVAAALHRGWMDIKAAIASKDEHAILAECERGEDFAVAAYKEALEQPGLPMNIVDTIRTQAAQVKSVHDHVRKMRDALAPVS</sequence>
<dbReference type="Pfam" id="PF09537">
    <property type="entry name" value="DUF2383"/>
    <property type="match status" value="1"/>
</dbReference>
<organism evidence="2 3">
    <name type="scientific">Brevifollis gellanilyticus</name>
    <dbReference type="NCBI Taxonomy" id="748831"/>
    <lineage>
        <taxon>Bacteria</taxon>
        <taxon>Pseudomonadati</taxon>
        <taxon>Verrucomicrobiota</taxon>
        <taxon>Verrucomicrobiia</taxon>
        <taxon>Verrucomicrobiales</taxon>
        <taxon>Verrucomicrobiaceae</taxon>
    </lineage>
</organism>
<proteinExistence type="predicted"/>
<dbReference type="AlphaFoldDB" id="A0A512MB10"/>
<name>A0A512MB10_9BACT</name>
<dbReference type="InterPro" id="IPR019052">
    <property type="entry name" value="DUF2383"/>
</dbReference>
<dbReference type="EMBL" id="BKAG01000022">
    <property type="protein sequence ID" value="GEP43908.1"/>
    <property type="molecule type" value="Genomic_DNA"/>
</dbReference>